<sequence>MLKSFLSFIGESQESGTSITDLKHLFDIGMIDADEYLTGLVAQDIIPDGWRSVNVSFEFDWTWADQTETAEAIDLVNSYFAGFGEDLPAGCWVDKDSIEVDEMGWGLAEEDDEEDSMDDHYREPAYHKSARGGMVMLVPNTVSGEELEEWAGGVGGFISEFFIEER</sequence>
<name>A0A6J5PU33_9CAUD</name>
<dbReference type="EMBL" id="LR796923">
    <property type="protein sequence ID" value="CAB4175273.1"/>
    <property type="molecule type" value="Genomic_DNA"/>
</dbReference>
<proteinExistence type="predicted"/>
<reference evidence="1" key="1">
    <citation type="submission" date="2020-05" db="EMBL/GenBank/DDBJ databases">
        <authorList>
            <person name="Chiriac C."/>
            <person name="Salcher M."/>
            <person name="Ghai R."/>
            <person name="Kavagutti S V."/>
        </authorList>
    </citation>
    <scope>NUCLEOTIDE SEQUENCE</scope>
</reference>
<evidence type="ECO:0000313" key="1">
    <source>
        <dbReference type="EMBL" id="CAB4175273.1"/>
    </source>
</evidence>
<gene>
    <name evidence="1" type="ORF">UFOVP972_135</name>
</gene>
<organism evidence="1">
    <name type="scientific">uncultured Caudovirales phage</name>
    <dbReference type="NCBI Taxonomy" id="2100421"/>
    <lineage>
        <taxon>Viruses</taxon>
        <taxon>Duplodnaviria</taxon>
        <taxon>Heunggongvirae</taxon>
        <taxon>Uroviricota</taxon>
        <taxon>Caudoviricetes</taxon>
        <taxon>Peduoviridae</taxon>
        <taxon>Maltschvirus</taxon>
        <taxon>Maltschvirus maltsch</taxon>
    </lineage>
</organism>
<accession>A0A6J5PU33</accession>
<protein>
    <submittedName>
        <fullName evidence="1">Uncharacterized protein</fullName>
    </submittedName>
</protein>